<feature type="compositionally biased region" description="Pro residues" evidence="1">
    <location>
        <begin position="138"/>
        <end position="147"/>
    </location>
</feature>
<evidence type="ECO:0000313" key="2">
    <source>
        <dbReference type="Proteomes" id="UP000515158"/>
    </source>
</evidence>
<feature type="compositionally biased region" description="Low complexity" evidence="1">
    <location>
        <begin position="125"/>
        <end position="137"/>
    </location>
</feature>
<dbReference type="InParanoid" id="A0A6P8YWH4"/>
<dbReference type="KEGG" id="tpal:117645481"/>
<sequence length="267" mass="30170">MAFPNADILDYEMEEGEIESSGEETVDLNISGEQFRELNGAEVVGEARDSRPHVTSVQEVTRGIEAPETSEEVEEERYSRFRAERTNILPSRLQGDPTIRRRTQPSVITNTGQERGVLREINLNPPAANSPAHASVSVPPPPPPPSPVLESPKSVFVRLGPKVVPVIDAPEIDPVDKKKKKKRTPSVRYRACYVTPQELDAAIKVAQKKRQDKDEATKRKREEELGIELAIARLKSKMEEMKKKKEEEDKKDEEKKKTNREDEDNVK</sequence>
<feature type="region of interest" description="Disordered" evidence="1">
    <location>
        <begin position="123"/>
        <end position="152"/>
    </location>
</feature>
<evidence type="ECO:0000256" key="1">
    <source>
        <dbReference type="SAM" id="MobiDB-lite"/>
    </source>
</evidence>
<dbReference type="AlphaFoldDB" id="A0A6P8YWH4"/>
<keyword evidence="2" id="KW-1185">Reference proteome</keyword>
<feature type="compositionally biased region" description="Basic and acidic residues" evidence="1">
    <location>
        <begin position="236"/>
        <end position="267"/>
    </location>
</feature>
<feature type="region of interest" description="Disordered" evidence="1">
    <location>
        <begin position="47"/>
        <end position="108"/>
    </location>
</feature>
<gene>
    <name evidence="3" type="primary">LOC117645481</name>
</gene>
<evidence type="ECO:0000313" key="3">
    <source>
        <dbReference type="RefSeq" id="XP_034241611.1"/>
    </source>
</evidence>
<dbReference type="RefSeq" id="XP_034241611.1">
    <property type="nucleotide sequence ID" value="XM_034385720.1"/>
</dbReference>
<accession>A0A6P8YWH4</accession>
<dbReference type="Proteomes" id="UP000515158">
    <property type="component" value="Unplaced"/>
</dbReference>
<protein>
    <submittedName>
        <fullName evidence="3">Uncharacterized protein At4g04980-like</fullName>
    </submittedName>
</protein>
<reference evidence="3" key="1">
    <citation type="submission" date="2025-08" db="UniProtKB">
        <authorList>
            <consortium name="RefSeq"/>
        </authorList>
    </citation>
    <scope>IDENTIFICATION</scope>
    <source>
        <tissue evidence="3">Total insect</tissue>
    </source>
</reference>
<name>A0A6P8YWH4_THRPL</name>
<feature type="compositionally biased region" description="Basic and acidic residues" evidence="1">
    <location>
        <begin position="76"/>
        <end position="85"/>
    </location>
</feature>
<feature type="compositionally biased region" description="Basic and acidic residues" evidence="1">
    <location>
        <begin position="209"/>
        <end position="224"/>
    </location>
</feature>
<dbReference type="GeneID" id="117645481"/>
<feature type="region of interest" description="Disordered" evidence="1">
    <location>
        <begin position="207"/>
        <end position="267"/>
    </location>
</feature>
<organism evidence="3">
    <name type="scientific">Thrips palmi</name>
    <name type="common">Melon thrips</name>
    <dbReference type="NCBI Taxonomy" id="161013"/>
    <lineage>
        <taxon>Eukaryota</taxon>
        <taxon>Metazoa</taxon>
        <taxon>Ecdysozoa</taxon>
        <taxon>Arthropoda</taxon>
        <taxon>Hexapoda</taxon>
        <taxon>Insecta</taxon>
        <taxon>Pterygota</taxon>
        <taxon>Neoptera</taxon>
        <taxon>Paraneoptera</taxon>
        <taxon>Thysanoptera</taxon>
        <taxon>Terebrantia</taxon>
        <taxon>Thripoidea</taxon>
        <taxon>Thripidae</taxon>
        <taxon>Thrips</taxon>
    </lineage>
</organism>
<proteinExistence type="predicted"/>